<reference evidence="1 2" key="1">
    <citation type="submission" date="2015-08" db="EMBL/GenBank/DDBJ databases">
        <title>Genome sequencing of Penicillium nordicum.</title>
        <authorList>
            <person name="Nguyen H.D."/>
            <person name="Seifert K.A."/>
        </authorList>
    </citation>
    <scope>NUCLEOTIDE SEQUENCE [LARGE SCALE GENOMIC DNA]</scope>
    <source>
        <strain evidence="1 2">DAOMC 185683</strain>
    </source>
</reference>
<proteinExistence type="predicted"/>
<dbReference type="AlphaFoldDB" id="A0A0M8PAB1"/>
<protein>
    <submittedName>
        <fullName evidence="1">Uncharacterized protein</fullName>
    </submittedName>
</protein>
<comment type="caution">
    <text evidence="1">The sequence shown here is derived from an EMBL/GenBank/DDBJ whole genome shotgun (WGS) entry which is preliminary data.</text>
</comment>
<dbReference type="EMBL" id="LHQQ01000077">
    <property type="protein sequence ID" value="KOS43630.1"/>
    <property type="molecule type" value="Genomic_DNA"/>
</dbReference>
<evidence type="ECO:0000313" key="2">
    <source>
        <dbReference type="Proteomes" id="UP000037696"/>
    </source>
</evidence>
<evidence type="ECO:0000313" key="1">
    <source>
        <dbReference type="EMBL" id="KOS43630.1"/>
    </source>
</evidence>
<keyword evidence="2" id="KW-1185">Reference proteome</keyword>
<dbReference type="Proteomes" id="UP000037696">
    <property type="component" value="Unassembled WGS sequence"/>
</dbReference>
<name>A0A0M8PAB1_9EURO</name>
<gene>
    <name evidence="1" type="ORF">ACN38_g5499</name>
</gene>
<organism evidence="1 2">
    <name type="scientific">Penicillium nordicum</name>
    <dbReference type="NCBI Taxonomy" id="229535"/>
    <lineage>
        <taxon>Eukaryota</taxon>
        <taxon>Fungi</taxon>
        <taxon>Dikarya</taxon>
        <taxon>Ascomycota</taxon>
        <taxon>Pezizomycotina</taxon>
        <taxon>Eurotiomycetes</taxon>
        <taxon>Eurotiomycetidae</taxon>
        <taxon>Eurotiales</taxon>
        <taxon>Aspergillaceae</taxon>
        <taxon>Penicillium</taxon>
    </lineage>
</organism>
<accession>A0A0M8PAB1</accession>
<feature type="non-terminal residue" evidence="1">
    <location>
        <position position="1"/>
    </location>
</feature>
<sequence length="60" mass="7008">YIVFMYFLYEVAIQKILNLEICYPLKIAHQHRVRGGGPCHDYLLTPSVTLIHSFPQTFLV</sequence>